<keyword evidence="8" id="KW-0067">ATP-binding</keyword>
<dbReference type="GO" id="GO:0005524">
    <property type="term" value="F:ATP binding"/>
    <property type="evidence" value="ECO:0007669"/>
    <property type="project" value="UniProtKB-KW"/>
</dbReference>
<dbReference type="GO" id="GO:0006164">
    <property type="term" value="P:purine nucleotide biosynthetic process"/>
    <property type="evidence" value="ECO:0007669"/>
    <property type="project" value="TreeGrafter"/>
</dbReference>
<comment type="catalytic activity">
    <reaction evidence="10">
        <text>D-ribose 5-phosphate + ATP = 5-phospho-alpha-D-ribose 1-diphosphate + AMP + H(+)</text>
        <dbReference type="Rhea" id="RHEA:15609"/>
        <dbReference type="ChEBI" id="CHEBI:15378"/>
        <dbReference type="ChEBI" id="CHEBI:30616"/>
        <dbReference type="ChEBI" id="CHEBI:58017"/>
        <dbReference type="ChEBI" id="CHEBI:78346"/>
        <dbReference type="ChEBI" id="CHEBI:456215"/>
        <dbReference type="EC" id="2.7.6.1"/>
    </reaction>
</comment>
<evidence type="ECO:0000256" key="10">
    <source>
        <dbReference type="ARBA" id="ARBA00049535"/>
    </source>
</evidence>
<accession>M1V5Q6</accession>
<dbReference type="RefSeq" id="XP_005537121.1">
    <property type="nucleotide sequence ID" value="XM_005537064.1"/>
</dbReference>
<dbReference type="Gramene" id="CMM249CT">
    <property type="protein sequence ID" value="CMM249CT"/>
    <property type="gene ID" value="CMM249C"/>
</dbReference>
<dbReference type="EMBL" id="AP006495">
    <property type="protein sequence ID" value="BAM81085.1"/>
    <property type="molecule type" value="Genomic_DNA"/>
</dbReference>
<evidence type="ECO:0000256" key="8">
    <source>
        <dbReference type="ARBA" id="ARBA00022840"/>
    </source>
</evidence>
<evidence type="ECO:0000256" key="6">
    <source>
        <dbReference type="ARBA" id="ARBA00022741"/>
    </source>
</evidence>
<name>M1V5Q6_CYAM1</name>
<dbReference type="FunFam" id="3.40.50.2020:FF:000014">
    <property type="entry name" value="Ribose-phosphate pyrophosphokinase 1"/>
    <property type="match status" value="1"/>
</dbReference>
<dbReference type="GeneID" id="16994875"/>
<dbReference type="Proteomes" id="UP000007014">
    <property type="component" value="Chromosome 13"/>
</dbReference>
<evidence type="ECO:0000256" key="2">
    <source>
        <dbReference type="ARBA" id="ARBA00013247"/>
    </source>
</evidence>
<evidence type="ECO:0000313" key="13">
    <source>
        <dbReference type="Proteomes" id="UP000007014"/>
    </source>
</evidence>
<reference evidence="12 13" key="2">
    <citation type="journal article" date="2007" name="BMC Biol.">
        <title>A 100%-complete sequence reveals unusually simple genomic features in the hot-spring red alga Cyanidioschyzon merolae.</title>
        <authorList>
            <person name="Nozaki H."/>
            <person name="Takano H."/>
            <person name="Misumi O."/>
            <person name="Terasawa K."/>
            <person name="Matsuzaki M."/>
            <person name="Maruyama S."/>
            <person name="Nishida K."/>
            <person name="Yagisawa F."/>
            <person name="Yoshida Y."/>
            <person name="Fujiwara T."/>
            <person name="Takio S."/>
            <person name="Tamura K."/>
            <person name="Chung S.J."/>
            <person name="Nakamura S."/>
            <person name="Kuroiwa H."/>
            <person name="Tanaka K."/>
            <person name="Sato N."/>
            <person name="Kuroiwa T."/>
        </authorList>
    </citation>
    <scope>NUCLEOTIDE SEQUENCE [LARGE SCALE GENOMIC DNA]</scope>
    <source>
        <strain evidence="12 13">10D</strain>
    </source>
</reference>
<dbReference type="NCBIfam" id="NF002320">
    <property type="entry name" value="PRK01259.1"/>
    <property type="match status" value="1"/>
</dbReference>
<dbReference type="InterPro" id="IPR029057">
    <property type="entry name" value="PRTase-like"/>
</dbReference>
<dbReference type="Pfam" id="PF14572">
    <property type="entry name" value="Pribosyl_synth"/>
    <property type="match status" value="1"/>
</dbReference>
<dbReference type="GO" id="GO:0004749">
    <property type="term" value="F:ribose phosphate diphosphokinase activity"/>
    <property type="evidence" value="ECO:0007669"/>
    <property type="project" value="UniProtKB-EC"/>
</dbReference>
<sequence length="381" mass="41217">MFLQRPSSKVLFTCSTAAVADGRSRLSAKRTNRATCCSKRGNTAVWCLQSAEPPALAPSGGVFFAPAKLKLFAGSSNKELAFGVARYLGKEGPDELICKNFADGEKYVRLVQSVRGCNVFILQSTCQPVNENLIELLLMIDACRRAHAFQIIAVIPYSAYARADRIFDLDSKRREALTSKLVANLICESGADRVILVDIHSPQSCGFFDIPVEHIYASPVLVDYVQTCLENLGNIIIVSPDIGGVARARAYAKALGDAPLAIVDKRRDSRTKHEVMNLVGDVAGKVAIVVDDMIDTAATVYSAGQLLRSSGAAKVLTLATHAVFSEVALKRVSSGLFEEVIVTDTVPVPPEKQFPQLRVVSCANLIGEAIWRVHEETAHAL</sequence>
<dbReference type="Pfam" id="PF13793">
    <property type="entry name" value="Pribosyltran_N"/>
    <property type="match status" value="1"/>
</dbReference>
<protein>
    <recommendedName>
        <fullName evidence="2">ribose-phosphate diphosphokinase</fullName>
        <ecNumber evidence="2">2.7.6.1</ecNumber>
    </recommendedName>
</protein>
<dbReference type="SMART" id="SM01400">
    <property type="entry name" value="Pribosyltran_N"/>
    <property type="match status" value="1"/>
</dbReference>
<feature type="domain" description="Ribose-phosphate pyrophosphokinase N-terminal" evidence="11">
    <location>
        <begin position="69"/>
        <end position="190"/>
    </location>
</feature>
<dbReference type="PANTHER" id="PTHR10210">
    <property type="entry name" value="RIBOSE-PHOSPHATE DIPHOSPHOKINASE FAMILY MEMBER"/>
    <property type="match status" value="1"/>
</dbReference>
<organism evidence="12 13">
    <name type="scientific">Cyanidioschyzon merolae (strain NIES-3377 / 10D)</name>
    <name type="common">Unicellular red alga</name>
    <dbReference type="NCBI Taxonomy" id="280699"/>
    <lineage>
        <taxon>Eukaryota</taxon>
        <taxon>Rhodophyta</taxon>
        <taxon>Bangiophyceae</taxon>
        <taxon>Cyanidiales</taxon>
        <taxon>Cyanidiaceae</taxon>
        <taxon>Cyanidioschyzon</taxon>
    </lineage>
</organism>
<dbReference type="InterPro" id="IPR029099">
    <property type="entry name" value="Pribosyltran_N"/>
</dbReference>
<keyword evidence="7" id="KW-0418">Kinase</keyword>
<dbReference type="GO" id="GO:0005737">
    <property type="term" value="C:cytoplasm"/>
    <property type="evidence" value="ECO:0007669"/>
    <property type="project" value="TreeGrafter"/>
</dbReference>
<keyword evidence="13" id="KW-1185">Reference proteome</keyword>
<keyword evidence="4" id="KW-0479">Metal-binding</keyword>
<dbReference type="InterPro" id="IPR000836">
    <property type="entry name" value="PRTase_dom"/>
</dbReference>
<evidence type="ECO:0000256" key="9">
    <source>
        <dbReference type="ARBA" id="ARBA00022842"/>
    </source>
</evidence>
<dbReference type="CDD" id="cd06223">
    <property type="entry name" value="PRTases_typeI"/>
    <property type="match status" value="1"/>
</dbReference>
<dbReference type="eggNOG" id="KOG1448">
    <property type="taxonomic scope" value="Eukaryota"/>
</dbReference>
<dbReference type="GO" id="GO:0000287">
    <property type="term" value="F:magnesium ion binding"/>
    <property type="evidence" value="ECO:0007669"/>
    <property type="project" value="InterPro"/>
</dbReference>
<dbReference type="EC" id="2.7.6.1" evidence="2"/>
<keyword evidence="3" id="KW-0808">Transferase</keyword>
<dbReference type="GO" id="GO:0016301">
    <property type="term" value="F:kinase activity"/>
    <property type="evidence" value="ECO:0007669"/>
    <property type="project" value="UniProtKB-KW"/>
</dbReference>
<evidence type="ECO:0000313" key="12">
    <source>
        <dbReference type="EMBL" id="BAM81085.1"/>
    </source>
</evidence>
<reference evidence="12 13" key="1">
    <citation type="journal article" date="2004" name="Nature">
        <title>Genome sequence of the ultrasmall unicellular red alga Cyanidioschyzon merolae 10D.</title>
        <authorList>
            <person name="Matsuzaki M."/>
            <person name="Misumi O."/>
            <person name="Shin-i T."/>
            <person name="Maruyama S."/>
            <person name="Takahara M."/>
            <person name="Miyagishima S."/>
            <person name="Mori T."/>
            <person name="Nishida K."/>
            <person name="Yagisawa F."/>
            <person name="Nishida K."/>
            <person name="Yoshida Y."/>
            <person name="Nishimura Y."/>
            <person name="Nakao S."/>
            <person name="Kobayashi T."/>
            <person name="Momoyama Y."/>
            <person name="Higashiyama T."/>
            <person name="Minoda A."/>
            <person name="Sano M."/>
            <person name="Nomoto H."/>
            <person name="Oishi K."/>
            <person name="Hayashi H."/>
            <person name="Ohta F."/>
            <person name="Nishizaka S."/>
            <person name="Haga S."/>
            <person name="Miura S."/>
            <person name="Morishita T."/>
            <person name="Kabeya Y."/>
            <person name="Terasawa K."/>
            <person name="Suzuki Y."/>
            <person name="Ishii Y."/>
            <person name="Asakawa S."/>
            <person name="Takano H."/>
            <person name="Ohta N."/>
            <person name="Kuroiwa H."/>
            <person name="Tanaka K."/>
            <person name="Shimizu N."/>
            <person name="Sugano S."/>
            <person name="Sato N."/>
            <person name="Nozaki H."/>
            <person name="Ogasawara N."/>
            <person name="Kohara Y."/>
            <person name="Kuroiwa T."/>
        </authorList>
    </citation>
    <scope>NUCLEOTIDE SEQUENCE [LARGE SCALE GENOMIC DNA]</scope>
    <source>
        <strain evidence="12 13">10D</strain>
    </source>
</reference>
<evidence type="ECO:0000256" key="4">
    <source>
        <dbReference type="ARBA" id="ARBA00022723"/>
    </source>
</evidence>
<keyword evidence="9" id="KW-0460">Magnesium</keyword>
<evidence type="ECO:0000256" key="3">
    <source>
        <dbReference type="ARBA" id="ARBA00022679"/>
    </source>
</evidence>
<dbReference type="OrthoDB" id="413572at2759"/>
<dbReference type="SUPFAM" id="SSF53271">
    <property type="entry name" value="PRTase-like"/>
    <property type="match status" value="1"/>
</dbReference>
<dbReference type="NCBIfam" id="TIGR01251">
    <property type="entry name" value="ribP_PPkin"/>
    <property type="match status" value="1"/>
</dbReference>
<dbReference type="FunFam" id="3.40.50.2020:FF:000002">
    <property type="entry name" value="Ribose-phosphate pyrophosphokinase"/>
    <property type="match status" value="1"/>
</dbReference>
<gene>
    <name evidence="12" type="ORF">CYME_CMM249C</name>
</gene>
<dbReference type="STRING" id="280699.M1V5Q6"/>
<comment type="similarity">
    <text evidence="1">Belongs to the ribose-phosphate pyrophosphokinase family.</text>
</comment>
<dbReference type="InterPro" id="IPR005946">
    <property type="entry name" value="Rib-P_diPkinase"/>
</dbReference>
<evidence type="ECO:0000256" key="5">
    <source>
        <dbReference type="ARBA" id="ARBA00022727"/>
    </source>
</evidence>
<dbReference type="AlphaFoldDB" id="M1V5Q6"/>
<keyword evidence="6" id="KW-0547">Nucleotide-binding</keyword>
<dbReference type="PANTHER" id="PTHR10210:SF41">
    <property type="entry name" value="RIBOSE-PHOSPHATE PYROPHOSPHOKINASE 1, CHLOROPLASTIC"/>
    <property type="match status" value="1"/>
</dbReference>
<dbReference type="Gene3D" id="3.40.50.2020">
    <property type="match status" value="2"/>
</dbReference>
<dbReference type="KEGG" id="cme:CYME_CMM249C"/>
<evidence type="ECO:0000256" key="7">
    <source>
        <dbReference type="ARBA" id="ARBA00022777"/>
    </source>
</evidence>
<dbReference type="GO" id="GO:0006015">
    <property type="term" value="P:5-phosphoribose 1-diphosphate biosynthetic process"/>
    <property type="evidence" value="ECO:0007669"/>
    <property type="project" value="TreeGrafter"/>
</dbReference>
<dbReference type="GO" id="GO:0002189">
    <property type="term" value="C:ribose phosphate diphosphokinase complex"/>
    <property type="evidence" value="ECO:0007669"/>
    <property type="project" value="TreeGrafter"/>
</dbReference>
<evidence type="ECO:0000259" key="11">
    <source>
        <dbReference type="Pfam" id="PF13793"/>
    </source>
</evidence>
<keyword evidence="5" id="KW-0545">Nucleotide biosynthesis</keyword>
<dbReference type="OMA" id="HYAYARS"/>
<proteinExistence type="inferred from homology"/>
<evidence type="ECO:0000256" key="1">
    <source>
        <dbReference type="ARBA" id="ARBA00006478"/>
    </source>
</evidence>
<dbReference type="HOGENOM" id="CLU_033546_7_0_1"/>